<evidence type="ECO:0000313" key="2">
    <source>
        <dbReference type="Proteomes" id="UP001549104"/>
    </source>
</evidence>
<proteinExistence type="predicted"/>
<organism evidence="1 2">
    <name type="scientific">Sporosarcina psychrophila</name>
    <name type="common">Bacillus psychrophilus</name>
    <dbReference type="NCBI Taxonomy" id="1476"/>
    <lineage>
        <taxon>Bacteria</taxon>
        <taxon>Bacillati</taxon>
        <taxon>Bacillota</taxon>
        <taxon>Bacilli</taxon>
        <taxon>Bacillales</taxon>
        <taxon>Caryophanaceae</taxon>
        <taxon>Sporosarcina</taxon>
    </lineage>
</organism>
<dbReference type="EMBL" id="JBEPME010000001">
    <property type="protein sequence ID" value="MET3656366.1"/>
    <property type="molecule type" value="Genomic_DNA"/>
</dbReference>
<evidence type="ECO:0000313" key="1">
    <source>
        <dbReference type="EMBL" id="MET3656366.1"/>
    </source>
</evidence>
<dbReference type="Proteomes" id="UP001549104">
    <property type="component" value="Unassembled WGS sequence"/>
</dbReference>
<reference evidence="1 2" key="1">
    <citation type="submission" date="2024-06" db="EMBL/GenBank/DDBJ databases">
        <title>Sorghum-associated microbial communities from plants grown in Nebraska, USA.</title>
        <authorList>
            <person name="Schachtman D."/>
        </authorList>
    </citation>
    <scope>NUCLEOTIDE SEQUENCE [LARGE SCALE GENOMIC DNA]</scope>
    <source>
        <strain evidence="1 2">1288</strain>
    </source>
</reference>
<keyword evidence="2" id="KW-1185">Reference proteome</keyword>
<comment type="caution">
    <text evidence="1">The sequence shown here is derived from an EMBL/GenBank/DDBJ whole genome shotgun (WGS) entry which is preliminary data.</text>
</comment>
<evidence type="ECO:0008006" key="3">
    <source>
        <dbReference type="Google" id="ProtNLM"/>
    </source>
</evidence>
<protein>
    <recommendedName>
        <fullName evidence="3">Transposase</fullName>
    </recommendedName>
</protein>
<sequence>MPEDAISGILARYTMRSLLTSSKEYTRSA</sequence>
<accession>A0ABV2K5K0</accession>
<name>A0ABV2K5K0_SPOPS</name>
<gene>
    <name evidence="1" type="ORF">ABIC55_001450</name>
</gene>